<dbReference type="Proteomes" id="UP000005699">
    <property type="component" value="Unassembled WGS sequence"/>
</dbReference>
<protein>
    <submittedName>
        <fullName evidence="1">Uncharacterized protein</fullName>
    </submittedName>
</protein>
<reference evidence="1 2" key="1">
    <citation type="submission" date="2010-12" db="EMBL/GenBank/DDBJ databases">
        <authorList>
            <person name="Muzny D."/>
            <person name="Qin X."/>
            <person name="Deng J."/>
            <person name="Jiang H."/>
            <person name="Liu Y."/>
            <person name="Qu J."/>
            <person name="Song X.-Z."/>
            <person name="Zhang L."/>
            <person name="Thornton R."/>
            <person name="Coyle M."/>
            <person name="Francisco L."/>
            <person name="Jackson L."/>
            <person name="Javaid M."/>
            <person name="Korchina V."/>
            <person name="Kovar C."/>
            <person name="Mata R."/>
            <person name="Mathew T."/>
            <person name="Ngo R."/>
            <person name="Nguyen L."/>
            <person name="Nguyen N."/>
            <person name="Okwuonu G."/>
            <person name="Ongeri F."/>
            <person name="Pham C."/>
            <person name="Simmons D."/>
            <person name="Wilczek-Boney K."/>
            <person name="Hale W."/>
            <person name="Jakkamsetti A."/>
            <person name="Pham P."/>
            <person name="Ruth R."/>
            <person name="San Lucas F."/>
            <person name="Warren J."/>
            <person name="Zhang J."/>
            <person name="Zhao Z."/>
            <person name="Zhou C."/>
            <person name="Zhu D."/>
            <person name="Lee S."/>
            <person name="Bess C."/>
            <person name="Blankenburg K."/>
            <person name="Forbes L."/>
            <person name="Fu Q."/>
            <person name="Gubbala S."/>
            <person name="Hirani K."/>
            <person name="Jayaseelan J.C."/>
            <person name="Lara F."/>
            <person name="Munidasa M."/>
            <person name="Palculict T."/>
            <person name="Patil S."/>
            <person name="Pu L.-L."/>
            <person name="Saada N."/>
            <person name="Tang L."/>
            <person name="Weissenberger G."/>
            <person name="Zhu Y."/>
            <person name="Hemphill L."/>
            <person name="Shang Y."/>
            <person name="Youmans B."/>
            <person name="Ayvaz T."/>
            <person name="Ross M."/>
            <person name="Santibanez J."/>
            <person name="Aqrawi P."/>
            <person name="Gross S."/>
            <person name="Joshi V."/>
            <person name="Fowler G."/>
            <person name="Nazareth L."/>
            <person name="Reid J."/>
            <person name="Worley K."/>
            <person name="Petrosino J."/>
            <person name="Highlander S."/>
            <person name="Gibbs R."/>
        </authorList>
    </citation>
    <scope>NUCLEOTIDE SEQUENCE [LARGE SCALE GENOMIC DNA]</scope>
    <source>
        <strain evidence="1 2">ATCC 9812</strain>
    </source>
</reference>
<evidence type="ECO:0000313" key="1">
    <source>
        <dbReference type="EMBL" id="EFW89688.1"/>
    </source>
</evidence>
<comment type="caution">
    <text evidence="1">The sequence shown here is derived from an EMBL/GenBank/DDBJ whole genome shotgun (WGS) entry which is preliminary data.</text>
</comment>
<dbReference type="RefSeq" id="WP_004231309.1">
    <property type="nucleotide sequence ID" value="NZ_GL698429.1"/>
</dbReference>
<dbReference type="EMBL" id="AEVB01000006">
    <property type="protein sequence ID" value="EFW89688.1"/>
    <property type="molecule type" value="Genomic_DNA"/>
</dbReference>
<dbReference type="AlphaFoldDB" id="E8JMS3"/>
<dbReference type="HOGENOM" id="CLU_3158270_0_0_9"/>
<evidence type="ECO:0000313" key="2">
    <source>
        <dbReference type="Proteomes" id="UP000005699"/>
    </source>
</evidence>
<organism evidence="1 2">
    <name type="scientific">Streptococcus equinus ATCC 9812</name>
    <dbReference type="NCBI Taxonomy" id="525379"/>
    <lineage>
        <taxon>Bacteria</taxon>
        <taxon>Bacillati</taxon>
        <taxon>Bacillota</taxon>
        <taxon>Bacilli</taxon>
        <taxon>Lactobacillales</taxon>
        <taxon>Streptococcaceae</taxon>
        <taxon>Streptococcus</taxon>
    </lineage>
</organism>
<accession>E8JMS3</accession>
<proteinExistence type="predicted"/>
<sequence>MVKANSLRVEKILKSVLMPNEELIGMYQSKKSKSVYACVLTSDLKDIN</sequence>
<name>E8JMS3_STREI</name>
<gene>
    <name evidence="1" type="ORF">HMPREF0819_0296</name>
</gene>